<evidence type="ECO:0000313" key="12">
    <source>
        <dbReference type="Proteomes" id="UP000253594"/>
    </source>
</evidence>
<evidence type="ECO:0000256" key="4">
    <source>
        <dbReference type="ARBA" id="ARBA00022679"/>
    </source>
</evidence>
<dbReference type="EC" id="2.5.1.141" evidence="2"/>
<dbReference type="PANTHER" id="PTHR43448">
    <property type="entry name" value="PROTOHEME IX FARNESYLTRANSFERASE, MITOCHONDRIAL"/>
    <property type="match status" value="1"/>
</dbReference>
<gene>
    <name evidence="11" type="ORF">DT376_28455</name>
</gene>
<evidence type="ECO:0000256" key="2">
    <source>
        <dbReference type="ARBA" id="ARBA00012292"/>
    </source>
</evidence>
<evidence type="ECO:0000256" key="6">
    <source>
        <dbReference type="ARBA" id="ARBA00022989"/>
    </source>
</evidence>
<comment type="caution">
    <text evidence="11">The sequence shown here is derived from an EMBL/GenBank/DDBJ whole genome shotgun (WGS) entry which is preliminary data.</text>
</comment>
<dbReference type="Proteomes" id="UP000253594">
    <property type="component" value="Unassembled WGS sequence"/>
</dbReference>
<feature type="transmembrane region" description="Helical" evidence="10">
    <location>
        <begin position="36"/>
        <end position="60"/>
    </location>
</feature>
<protein>
    <recommendedName>
        <fullName evidence="2">heme o synthase</fullName>
        <ecNumber evidence="2">2.5.1.141</ecNumber>
    </recommendedName>
</protein>
<reference evidence="11 12" key="1">
    <citation type="submission" date="2018-07" db="EMBL/GenBank/DDBJ databases">
        <title>Mechanisms of high-level aminoglycoside resistance among Gram-negative pathogens in Brazil.</title>
        <authorList>
            <person name="Ballaben A.S."/>
            <person name="Darini A.L.C."/>
            <person name="Doi Y."/>
        </authorList>
    </citation>
    <scope>NUCLEOTIDE SEQUENCE [LARGE SCALE GENOMIC DNA]</scope>
    <source>
        <strain evidence="11 12">B2-305</strain>
    </source>
</reference>
<keyword evidence="7" id="KW-0350">Heme biosynthesis</keyword>
<accession>A0A367M2Y4</accession>
<dbReference type="Gene3D" id="1.10.357.140">
    <property type="entry name" value="UbiA prenyltransferase"/>
    <property type="match status" value="1"/>
</dbReference>
<dbReference type="InterPro" id="IPR000537">
    <property type="entry name" value="UbiA_prenyltransferase"/>
</dbReference>
<keyword evidence="6 10" id="KW-1133">Transmembrane helix</keyword>
<organism evidence="11 12">
    <name type="scientific">Pseudomonas aeruginosa</name>
    <dbReference type="NCBI Taxonomy" id="287"/>
    <lineage>
        <taxon>Bacteria</taxon>
        <taxon>Pseudomonadati</taxon>
        <taxon>Pseudomonadota</taxon>
        <taxon>Gammaproteobacteria</taxon>
        <taxon>Pseudomonadales</taxon>
        <taxon>Pseudomonadaceae</taxon>
        <taxon>Pseudomonas</taxon>
    </lineage>
</organism>
<dbReference type="InterPro" id="IPR030470">
    <property type="entry name" value="UbiA_prenylTrfase_CS"/>
</dbReference>
<feature type="non-terminal residue" evidence="11">
    <location>
        <position position="92"/>
    </location>
</feature>
<comment type="subcellular location">
    <subcellularLocation>
        <location evidence="1">Membrane</location>
        <topology evidence="1">Multi-pass membrane protein</topology>
    </subcellularLocation>
</comment>
<dbReference type="AlphaFoldDB" id="A0A367M2Y4"/>
<comment type="catalytic activity">
    <reaction evidence="9">
        <text>heme b + (2E,6E)-farnesyl diphosphate + H2O = Fe(II)-heme o + diphosphate</text>
        <dbReference type="Rhea" id="RHEA:28070"/>
        <dbReference type="ChEBI" id="CHEBI:15377"/>
        <dbReference type="ChEBI" id="CHEBI:33019"/>
        <dbReference type="ChEBI" id="CHEBI:60344"/>
        <dbReference type="ChEBI" id="CHEBI:60530"/>
        <dbReference type="ChEBI" id="CHEBI:175763"/>
        <dbReference type="EC" id="2.5.1.141"/>
    </reaction>
</comment>
<evidence type="ECO:0000313" key="11">
    <source>
        <dbReference type="EMBL" id="RCI71561.1"/>
    </source>
</evidence>
<keyword evidence="5 10" id="KW-0812">Transmembrane</keyword>
<evidence type="ECO:0000256" key="10">
    <source>
        <dbReference type="SAM" id="Phobius"/>
    </source>
</evidence>
<evidence type="ECO:0000256" key="3">
    <source>
        <dbReference type="ARBA" id="ARBA00022475"/>
    </source>
</evidence>
<evidence type="ECO:0000256" key="9">
    <source>
        <dbReference type="ARBA" id="ARBA00047690"/>
    </source>
</evidence>
<keyword evidence="8 10" id="KW-0472">Membrane</keyword>
<evidence type="ECO:0000256" key="8">
    <source>
        <dbReference type="ARBA" id="ARBA00023136"/>
    </source>
</evidence>
<proteinExistence type="predicted"/>
<keyword evidence="4 11" id="KW-0808">Transferase</keyword>
<dbReference type="GO" id="GO:0008495">
    <property type="term" value="F:protoheme IX farnesyltransferase activity"/>
    <property type="evidence" value="ECO:0007669"/>
    <property type="project" value="UniProtKB-EC"/>
</dbReference>
<evidence type="ECO:0000256" key="5">
    <source>
        <dbReference type="ARBA" id="ARBA00022692"/>
    </source>
</evidence>
<dbReference type="GO" id="GO:0048034">
    <property type="term" value="P:heme O biosynthetic process"/>
    <property type="evidence" value="ECO:0007669"/>
    <property type="project" value="TreeGrafter"/>
</dbReference>
<name>A0A367M2Y4_PSEAI</name>
<sequence>MKLKRYLLVAKPGIIFGNLIAVAGGYFLAARGSVEPMLLLATVIGLSLVVASGCVLNNCIDRDIDRHMERTRGRVTVTGQISLKAALAHGLV</sequence>
<keyword evidence="3" id="KW-1003">Cell membrane</keyword>
<dbReference type="PANTHER" id="PTHR43448:SF2">
    <property type="entry name" value="PROTOHEME IX FARNESYLTRANSFERASE, MITOCHONDRIAL"/>
    <property type="match status" value="1"/>
</dbReference>
<dbReference type="InterPro" id="IPR044878">
    <property type="entry name" value="UbiA_sf"/>
</dbReference>
<dbReference type="RefSeq" id="WP_283728804.1">
    <property type="nucleotide sequence ID" value="NZ_JASGYH010000335.1"/>
</dbReference>
<evidence type="ECO:0000256" key="1">
    <source>
        <dbReference type="ARBA" id="ARBA00004141"/>
    </source>
</evidence>
<dbReference type="GO" id="GO:0005886">
    <property type="term" value="C:plasma membrane"/>
    <property type="evidence" value="ECO:0007669"/>
    <property type="project" value="TreeGrafter"/>
</dbReference>
<evidence type="ECO:0000256" key="7">
    <source>
        <dbReference type="ARBA" id="ARBA00023133"/>
    </source>
</evidence>
<dbReference type="PROSITE" id="PS00943">
    <property type="entry name" value="UBIA"/>
    <property type="match status" value="1"/>
</dbReference>
<dbReference type="EMBL" id="QORE01001343">
    <property type="protein sequence ID" value="RCI71561.1"/>
    <property type="molecule type" value="Genomic_DNA"/>
</dbReference>
<dbReference type="InterPro" id="IPR006369">
    <property type="entry name" value="Protohaem_IX_farnesylTrfase"/>
</dbReference>
<dbReference type="Pfam" id="PF01040">
    <property type="entry name" value="UbiA"/>
    <property type="match status" value="1"/>
</dbReference>
<feature type="transmembrane region" description="Helical" evidence="10">
    <location>
        <begin position="12"/>
        <end position="30"/>
    </location>
</feature>